<feature type="domain" description="ABC transporter" evidence="3">
    <location>
        <begin position="3"/>
        <end position="232"/>
    </location>
</feature>
<dbReference type="Pfam" id="PF00005">
    <property type="entry name" value="ABC_tran"/>
    <property type="match status" value="1"/>
</dbReference>
<dbReference type="InterPro" id="IPR017871">
    <property type="entry name" value="ABC_transporter-like_CS"/>
</dbReference>
<dbReference type="InterPro" id="IPR027417">
    <property type="entry name" value="P-loop_NTPase"/>
</dbReference>
<proteinExistence type="predicted"/>
<evidence type="ECO:0000256" key="2">
    <source>
        <dbReference type="ARBA" id="ARBA00022840"/>
    </source>
</evidence>
<dbReference type="InterPro" id="IPR003593">
    <property type="entry name" value="AAA+_ATPase"/>
</dbReference>
<keyword evidence="5" id="KW-1185">Reference proteome</keyword>
<dbReference type="GO" id="GO:0005524">
    <property type="term" value="F:ATP binding"/>
    <property type="evidence" value="ECO:0007669"/>
    <property type="project" value="UniProtKB-KW"/>
</dbReference>
<sequence>MSLDVEFLHFAYGKRPVLTGVDASWRTGQVVGLLGPNGAGKSTLVTCMAQLRRYSGTVSFEGRSGRELRGVVGYMPQGLPGDAALTALESVLTASRRGVSWRTSRADVALAWGALDELGVAELADRPLGQLSGGQRQLVALAQTLVRRPGLILLDEPTSALDLRRQVAVLSHMRRICHRDADRLAVVALHDLNLAARFCDRLAVLAGGRILAEGPPVEVLRPEVLEQVYGLRVRIVPDGEHVMVAPETGEESCAGHPQSR</sequence>
<evidence type="ECO:0000313" key="4">
    <source>
        <dbReference type="EMBL" id="RRD28927.1"/>
    </source>
</evidence>
<dbReference type="GO" id="GO:0016887">
    <property type="term" value="F:ATP hydrolysis activity"/>
    <property type="evidence" value="ECO:0007669"/>
    <property type="project" value="InterPro"/>
</dbReference>
<reference evidence="4 5" key="1">
    <citation type="submission" date="2018-11" db="EMBL/GenBank/DDBJ databases">
        <title>Genomes From Bacteria Associated with the Canine Oral Cavity: a Test Case for Automated Genome-Based Taxonomic Assignment.</title>
        <authorList>
            <person name="Coil D.A."/>
            <person name="Jospin G."/>
            <person name="Darling A.E."/>
            <person name="Wallis C."/>
            <person name="Davis I.J."/>
            <person name="Harris S."/>
            <person name="Eisen J.A."/>
            <person name="Holcombe L.J."/>
            <person name="O'Flynn C."/>
        </authorList>
    </citation>
    <scope>NUCLEOTIDE SEQUENCE [LARGE SCALE GENOMIC DNA]</scope>
    <source>
        <strain evidence="4 5">OH5050</strain>
    </source>
</reference>
<dbReference type="OrthoDB" id="5296765at2"/>
<keyword evidence="2 4" id="KW-0067">ATP-binding</keyword>
<dbReference type="PANTHER" id="PTHR42794:SF2">
    <property type="entry name" value="ABC TRANSPORTER ATP-BINDING PROTEIN"/>
    <property type="match status" value="1"/>
</dbReference>
<evidence type="ECO:0000259" key="3">
    <source>
        <dbReference type="PROSITE" id="PS50893"/>
    </source>
</evidence>
<protein>
    <submittedName>
        <fullName evidence="4">ABC transporter ATP-binding protein</fullName>
    </submittedName>
</protein>
<dbReference type="PROSITE" id="PS00211">
    <property type="entry name" value="ABC_TRANSPORTER_1"/>
    <property type="match status" value="1"/>
</dbReference>
<dbReference type="CDD" id="cd03214">
    <property type="entry name" value="ABC_Iron-Siderophores_B12_Hemin"/>
    <property type="match status" value="1"/>
</dbReference>
<dbReference type="SMART" id="SM00382">
    <property type="entry name" value="AAA"/>
    <property type="match status" value="1"/>
</dbReference>
<dbReference type="EMBL" id="RQZC01000014">
    <property type="protein sequence ID" value="RRD28927.1"/>
    <property type="molecule type" value="Genomic_DNA"/>
</dbReference>
<dbReference type="AlphaFoldDB" id="A0A3P1V5G9"/>
<organism evidence="4 5">
    <name type="scientific">Actinomyces bowdenii</name>
    <dbReference type="NCBI Taxonomy" id="131109"/>
    <lineage>
        <taxon>Bacteria</taxon>
        <taxon>Bacillati</taxon>
        <taxon>Actinomycetota</taxon>
        <taxon>Actinomycetes</taxon>
        <taxon>Actinomycetales</taxon>
        <taxon>Actinomycetaceae</taxon>
        <taxon>Actinomyces</taxon>
    </lineage>
</organism>
<dbReference type="Proteomes" id="UP000271272">
    <property type="component" value="Unassembled WGS sequence"/>
</dbReference>
<dbReference type="SUPFAM" id="SSF52540">
    <property type="entry name" value="P-loop containing nucleoside triphosphate hydrolases"/>
    <property type="match status" value="1"/>
</dbReference>
<keyword evidence="1" id="KW-0547">Nucleotide-binding</keyword>
<dbReference type="PANTHER" id="PTHR42794">
    <property type="entry name" value="HEMIN IMPORT ATP-BINDING PROTEIN HMUV"/>
    <property type="match status" value="1"/>
</dbReference>
<accession>A0A3P1V5G9</accession>
<evidence type="ECO:0000313" key="5">
    <source>
        <dbReference type="Proteomes" id="UP000271272"/>
    </source>
</evidence>
<dbReference type="RefSeq" id="WP_124934132.1">
    <property type="nucleotide sequence ID" value="NZ_JAGFOU010000017.1"/>
</dbReference>
<dbReference type="Gene3D" id="3.40.50.300">
    <property type="entry name" value="P-loop containing nucleotide triphosphate hydrolases"/>
    <property type="match status" value="1"/>
</dbReference>
<gene>
    <name evidence="4" type="ORF">EII10_08790</name>
</gene>
<dbReference type="PROSITE" id="PS50893">
    <property type="entry name" value="ABC_TRANSPORTER_2"/>
    <property type="match status" value="1"/>
</dbReference>
<name>A0A3P1V5G9_9ACTO</name>
<comment type="caution">
    <text evidence="4">The sequence shown here is derived from an EMBL/GenBank/DDBJ whole genome shotgun (WGS) entry which is preliminary data.</text>
</comment>
<dbReference type="InterPro" id="IPR003439">
    <property type="entry name" value="ABC_transporter-like_ATP-bd"/>
</dbReference>
<evidence type="ECO:0000256" key="1">
    <source>
        <dbReference type="ARBA" id="ARBA00022741"/>
    </source>
</evidence>